<feature type="domain" description="Azaphilone pigments biosynthesis cluster protein L N-terminal" evidence="2">
    <location>
        <begin position="1"/>
        <end position="151"/>
    </location>
</feature>
<dbReference type="Gene3D" id="1.25.40.10">
    <property type="entry name" value="Tetratricopeptide repeat domain"/>
    <property type="match status" value="1"/>
</dbReference>
<evidence type="ECO:0000313" key="4">
    <source>
        <dbReference type="Proteomes" id="UP001174691"/>
    </source>
</evidence>
<feature type="region of interest" description="Disordered" evidence="1">
    <location>
        <begin position="489"/>
        <end position="540"/>
    </location>
</feature>
<evidence type="ECO:0000313" key="3">
    <source>
        <dbReference type="EMBL" id="KAJ9129750.1"/>
    </source>
</evidence>
<dbReference type="SUPFAM" id="SSF48452">
    <property type="entry name" value="TPR-like"/>
    <property type="match status" value="1"/>
</dbReference>
<feature type="region of interest" description="Disordered" evidence="1">
    <location>
        <begin position="704"/>
        <end position="755"/>
    </location>
</feature>
<feature type="region of interest" description="Disordered" evidence="1">
    <location>
        <begin position="209"/>
        <end position="233"/>
    </location>
</feature>
<accession>A0AA38R1B9</accession>
<feature type="compositionally biased region" description="Acidic residues" evidence="1">
    <location>
        <begin position="506"/>
        <end position="515"/>
    </location>
</feature>
<dbReference type="InterPro" id="IPR031348">
    <property type="entry name" value="PigL_N"/>
</dbReference>
<dbReference type="Proteomes" id="UP001174691">
    <property type="component" value="Unassembled WGS sequence"/>
</dbReference>
<comment type="caution">
    <text evidence="3">The sequence shown here is derived from an EMBL/GenBank/DDBJ whole genome shotgun (WGS) entry which is preliminary data.</text>
</comment>
<protein>
    <recommendedName>
        <fullName evidence="2">Azaphilone pigments biosynthesis cluster protein L N-terminal domain-containing protein</fullName>
    </recommendedName>
</protein>
<dbReference type="Pfam" id="PF17111">
    <property type="entry name" value="PigL_N"/>
    <property type="match status" value="1"/>
</dbReference>
<reference evidence="3" key="1">
    <citation type="submission" date="2022-07" db="EMBL/GenBank/DDBJ databases">
        <title>Fungi with potential for degradation of polypropylene.</title>
        <authorList>
            <person name="Gostincar C."/>
        </authorList>
    </citation>
    <scope>NUCLEOTIDE SEQUENCE</scope>
    <source>
        <strain evidence="3">EXF-13287</strain>
    </source>
</reference>
<feature type="compositionally biased region" description="Low complexity" evidence="1">
    <location>
        <begin position="493"/>
        <end position="504"/>
    </location>
</feature>
<organism evidence="3 4">
    <name type="scientific">Coniochaeta hoffmannii</name>
    <dbReference type="NCBI Taxonomy" id="91930"/>
    <lineage>
        <taxon>Eukaryota</taxon>
        <taxon>Fungi</taxon>
        <taxon>Dikarya</taxon>
        <taxon>Ascomycota</taxon>
        <taxon>Pezizomycotina</taxon>
        <taxon>Sordariomycetes</taxon>
        <taxon>Sordariomycetidae</taxon>
        <taxon>Coniochaetales</taxon>
        <taxon>Coniochaetaceae</taxon>
        <taxon>Coniochaeta</taxon>
    </lineage>
</organism>
<evidence type="ECO:0000256" key="1">
    <source>
        <dbReference type="SAM" id="MobiDB-lite"/>
    </source>
</evidence>
<feature type="compositionally biased region" description="Polar residues" evidence="1">
    <location>
        <begin position="732"/>
        <end position="742"/>
    </location>
</feature>
<dbReference type="EMBL" id="JANBVN010000307">
    <property type="protein sequence ID" value="KAJ9129750.1"/>
    <property type="molecule type" value="Genomic_DNA"/>
</dbReference>
<dbReference type="AlphaFoldDB" id="A0AA38R1B9"/>
<dbReference type="InterPro" id="IPR011990">
    <property type="entry name" value="TPR-like_helical_dom_sf"/>
</dbReference>
<feature type="non-terminal residue" evidence="3">
    <location>
        <position position="1"/>
    </location>
</feature>
<proteinExistence type="predicted"/>
<evidence type="ECO:0000259" key="2">
    <source>
        <dbReference type="Pfam" id="PF17111"/>
    </source>
</evidence>
<name>A0AA38R1B9_9PEZI</name>
<sequence length="1058" mass="115494">MDPISIAVSAFSVAGAAAKISIWLYDVVETTRSVDTTVHALHKEVRALDDNLKSLSHTLRGCQSQALTLMHMNDDIWRSIENNLHDCGEALEELQTLVEEVKKPIASRNIFRKPNLAMRLGMRKREISESQDKISKSNSAMQTAVGVVSLSLALRQNVSSEMLMSELQRLRGLVEKTQAAAHDSSHVSYPAAARMSRSLQGLAQAARRFHSNASTTASTRYEGARQSRRHGSAWLGSDAGSLTDFDRDRIRDWTSGLRVIDEVTDTASTVGTTPTGTMTTTADRETVITTPDPEEDDDDDDLELDLEIFQNAEELGRMSFAKRDYDNAEKFLNKAMSGVTGLSSDPAHFENLKLQLSICYCFQAKWQAAEAVLSTLGKKKRKADLPVFHLLHAVALAHLADERYDSAYSACKRSLQGKKKAHGGKTNQDYIDSLCLLAAICEARGEPIEAAAIIHSIPDDKMPAGIPTPEESIRSHKSIIDVAFGKGFHSSEEAGPSSSGGHAAAGEEDDASEGDAAERSEQDTGKEMITDNDERISSQVGGWDTGKEILTLPHGSHMTVNPVTNKRIISDADIYDEETGRILAWAEWEGCEWIPLYRYFELHHYMIDDLIIDDQARRNYNLPSKCMKDDDKHSDLLVVDTERFHDAAYGTDSLKELFIPEVPQYPVRPMGPGPGQGISTWQPPTISTTFVDGFSSNLYISEPRSGGVTSAPAATYDSMDSSTLLRPPPAQISRQHQASRSADFTAPPLEQSNNPFRRAASQRNLNNPVTDTLRHAASFAALGGTKGPPPPWTGRRYGTTHDSPCLLETPAVFLHDVPDGPTDGLILGIHLGLETIQAAVSFDTGNIETCPGTLYLNQTSRPPDSIPWFDCCLSPTNTQSAEPISLPTHPYHHLQILQLHATQSQSALLASSPSPSFLPVPSLNAYPAATTLLSSSLARLAAGLERWIDTTRGGFYLAFTPLDEVVFAVPDTLLSLPAARRDVLDDILSRTPLFRCAKVTPASLAVVWFFLRTRGREVLLLPSNSGRLGRTHVLVVLAGEVGVELVGYEVAAEGGKVV</sequence>
<feature type="compositionally biased region" description="Basic and acidic residues" evidence="1">
    <location>
        <begin position="516"/>
        <end position="536"/>
    </location>
</feature>
<keyword evidence="4" id="KW-1185">Reference proteome</keyword>
<gene>
    <name evidence="3" type="ORF">NKR19_g10204</name>
</gene>